<feature type="transmembrane region" description="Helical" evidence="8">
    <location>
        <begin position="147"/>
        <end position="168"/>
    </location>
</feature>
<evidence type="ECO:0000256" key="6">
    <source>
        <dbReference type="ARBA" id="ARBA00022989"/>
    </source>
</evidence>
<keyword evidence="5 8" id="KW-0812">Transmembrane</keyword>
<dbReference type="Gene3D" id="3.30.70.1450">
    <property type="entry name" value="Regulator of K+ conductance, C-terminal domain"/>
    <property type="match status" value="1"/>
</dbReference>
<dbReference type="InterPro" id="IPR006037">
    <property type="entry name" value="RCK_C"/>
</dbReference>
<organism evidence="11 12">
    <name type="scientific">Thermaurantimonas aggregans</name>
    <dbReference type="NCBI Taxonomy" id="2173829"/>
    <lineage>
        <taxon>Bacteria</taxon>
        <taxon>Pseudomonadati</taxon>
        <taxon>Bacteroidota</taxon>
        <taxon>Flavobacteriia</taxon>
        <taxon>Flavobacteriales</taxon>
        <taxon>Schleiferiaceae</taxon>
        <taxon>Thermaurantimonas</taxon>
    </lineage>
</organism>
<feature type="transmembrane region" description="Helical" evidence="8">
    <location>
        <begin position="272"/>
        <end position="290"/>
    </location>
</feature>
<dbReference type="Gene3D" id="3.40.50.720">
    <property type="entry name" value="NAD(P)-binding Rossmann-like Domain"/>
    <property type="match status" value="1"/>
</dbReference>
<dbReference type="Pfam" id="PF02080">
    <property type="entry name" value="TrkA_C"/>
    <property type="match status" value="1"/>
</dbReference>
<keyword evidence="3" id="KW-0813">Transport</keyword>
<dbReference type="PANTHER" id="PTHR42751:SF3">
    <property type="entry name" value="SODIUM_GLUTAMATE SYMPORTER"/>
    <property type="match status" value="1"/>
</dbReference>
<protein>
    <submittedName>
        <fullName evidence="11">Sodium/hydrogen exchanger</fullName>
    </submittedName>
</protein>
<keyword evidence="4" id="KW-0406">Ion transport</keyword>
<dbReference type="Pfam" id="PF00999">
    <property type="entry name" value="Na_H_Exchanger"/>
    <property type="match status" value="1"/>
</dbReference>
<evidence type="ECO:0000256" key="3">
    <source>
        <dbReference type="ARBA" id="ARBA00022448"/>
    </source>
</evidence>
<keyword evidence="7 8" id="KW-0472">Membrane</keyword>
<comment type="subcellular location">
    <subcellularLocation>
        <location evidence="1">Membrane</location>
        <topology evidence="1">Multi-pass membrane protein</topology>
    </subcellularLocation>
</comment>
<dbReference type="InterPro" id="IPR006153">
    <property type="entry name" value="Cation/H_exchanger_TM"/>
</dbReference>
<evidence type="ECO:0000256" key="5">
    <source>
        <dbReference type="ARBA" id="ARBA00022692"/>
    </source>
</evidence>
<evidence type="ECO:0000256" key="4">
    <source>
        <dbReference type="ARBA" id="ARBA00022538"/>
    </source>
</evidence>
<keyword evidence="4" id="KW-0630">Potassium</keyword>
<feature type="transmembrane region" description="Helical" evidence="8">
    <location>
        <begin position="6"/>
        <end position="23"/>
    </location>
</feature>
<dbReference type="GO" id="GO:0006813">
    <property type="term" value="P:potassium ion transport"/>
    <property type="evidence" value="ECO:0007669"/>
    <property type="project" value="UniProtKB-KW"/>
</dbReference>
<comment type="caution">
    <text evidence="11">The sequence shown here is derived from an EMBL/GenBank/DDBJ whole genome shotgun (WGS) entry which is preliminary data.</text>
</comment>
<name>A0A401XJZ8_9FLAO</name>
<evidence type="ECO:0000256" key="2">
    <source>
        <dbReference type="ARBA" id="ARBA00005551"/>
    </source>
</evidence>
<dbReference type="OrthoDB" id="9781411at2"/>
<feature type="transmembrane region" description="Helical" evidence="8">
    <location>
        <begin position="297"/>
        <end position="318"/>
    </location>
</feature>
<evidence type="ECO:0000313" key="12">
    <source>
        <dbReference type="Proteomes" id="UP000286715"/>
    </source>
</evidence>
<dbReference type="InterPro" id="IPR036291">
    <property type="entry name" value="NAD(P)-bd_dom_sf"/>
</dbReference>
<gene>
    <name evidence="11" type="ORF">JCM31826_08490</name>
</gene>
<dbReference type="PANTHER" id="PTHR42751">
    <property type="entry name" value="SODIUM/HYDROGEN EXCHANGER FAMILY/TRKA DOMAIN PROTEIN"/>
    <property type="match status" value="1"/>
</dbReference>
<dbReference type="PROSITE" id="PS51202">
    <property type="entry name" value="RCK_C"/>
    <property type="match status" value="1"/>
</dbReference>
<keyword evidence="4" id="KW-0633">Potassium transport</keyword>
<feature type="transmembrane region" description="Helical" evidence="8">
    <location>
        <begin position="86"/>
        <end position="108"/>
    </location>
</feature>
<sequence>MELDIFREFVVVLGVSTLLILLFQRIKMPSIIGFLVAGMLMGPTGFRLISEIEQIEILSEIGLVLLLFLIGIEFNLKTLSAIKSTVFIGGGLQVLLSVLLGGLLSYIYGFSVNVSLLIGFMISLSSTAVVIKLFQAQGRINNPEGRNSLAVLIFQDLVAVPMMLLIPVMAGSSGGNTIKILALLVVKTLVVLVMVYLAARYIFPAIMYQVATTKSKELFIIVILLTCFAIAWLTNEAGLSLALGAFLAGLVISESEYSHQAVANVLPFREVFMSFFFISIGLLVDLKFLFQNLHWIVVLALAVIFIKFLTGASALIIHGKSTRLAIITGLALAQIGEFSFVLAKTAIDHKLITAGMNQYFLAVSIVTMLIAPFIIGRIDTICDLLGQTNVPVILSKFNTIIRPGQNEDIESASVNALEDHLVIIGYGINGKNVSRAARYSGIPHVVIEMDGRLVREAKEEGVPVLFGDAIHPEILNSAHVEKARVAVIAISDLAATKRIISAIRLLSQSIYLIVRTRYVREIEELIALGADEVIPEEFETSIEIFSRVLHKYLVPMHQISDVITRIRSTHYELFRPIEARSSSSVDLNIPDLSVAAVQVSKLSSGLTGKKVSESRLRQDYNLNLIAIRRGTEFIQEIKPDEKIQKDDVLYVVGTYDNIAALYRRVSDTGPWGVDE</sequence>
<dbReference type="GO" id="GO:1902600">
    <property type="term" value="P:proton transmembrane transport"/>
    <property type="evidence" value="ECO:0007669"/>
    <property type="project" value="InterPro"/>
</dbReference>
<dbReference type="GO" id="GO:0008324">
    <property type="term" value="F:monoatomic cation transmembrane transporter activity"/>
    <property type="evidence" value="ECO:0007669"/>
    <property type="project" value="InterPro"/>
</dbReference>
<proteinExistence type="inferred from homology"/>
<dbReference type="GO" id="GO:0016020">
    <property type="term" value="C:membrane"/>
    <property type="evidence" value="ECO:0007669"/>
    <property type="project" value="UniProtKB-SubCell"/>
</dbReference>
<evidence type="ECO:0000256" key="7">
    <source>
        <dbReference type="ARBA" id="ARBA00023136"/>
    </source>
</evidence>
<feature type="domain" description="RCK N-terminal" evidence="9">
    <location>
        <begin position="418"/>
        <end position="535"/>
    </location>
</feature>
<dbReference type="SUPFAM" id="SSF116726">
    <property type="entry name" value="TrkA C-terminal domain-like"/>
    <property type="match status" value="1"/>
</dbReference>
<dbReference type="Proteomes" id="UP000286715">
    <property type="component" value="Unassembled WGS sequence"/>
</dbReference>
<evidence type="ECO:0000256" key="8">
    <source>
        <dbReference type="SAM" id="Phobius"/>
    </source>
</evidence>
<feature type="transmembrane region" description="Helical" evidence="8">
    <location>
        <begin position="359"/>
        <end position="378"/>
    </location>
</feature>
<dbReference type="InterPro" id="IPR003148">
    <property type="entry name" value="RCK_N"/>
</dbReference>
<dbReference type="InterPro" id="IPR036721">
    <property type="entry name" value="RCK_C_sf"/>
</dbReference>
<feature type="domain" description="RCK C-terminal" evidence="10">
    <location>
        <begin position="582"/>
        <end position="667"/>
    </location>
</feature>
<dbReference type="InterPro" id="IPR038770">
    <property type="entry name" value="Na+/solute_symporter_sf"/>
</dbReference>
<feature type="transmembrane region" description="Helical" evidence="8">
    <location>
        <begin position="114"/>
        <end position="135"/>
    </location>
</feature>
<reference evidence="11 12" key="1">
    <citation type="submission" date="2018-11" db="EMBL/GenBank/DDBJ databases">
        <title>Schleiferia aggregans sp. nov., a moderately thermophilic heterotrophic bacterium isolated from microbial mats at a terrestrial hot spring.</title>
        <authorList>
            <person name="Iino T."/>
            <person name="Ohkuma M."/>
            <person name="Haruta S."/>
        </authorList>
    </citation>
    <scope>NUCLEOTIDE SEQUENCE [LARGE SCALE GENOMIC DNA]</scope>
    <source>
        <strain evidence="11 12">LA</strain>
    </source>
</reference>
<evidence type="ECO:0000256" key="1">
    <source>
        <dbReference type="ARBA" id="ARBA00004141"/>
    </source>
</evidence>
<keyword evidence="6 8" id="KW-1133">Transmembrane helix</keyword>
<dbReference type="SUPFAM" id="SSF51735">
    <property type="entry name" value="NAD(P)-binding Rossmann-fold domains"/>
    <property type="match status" value="1"/>
</dbReference>
<keyword evidence="12" id="KW-1185">Reference proteome</keyword>
<dbReference type="Pfam" id="PF02254">
    <property type="entry name" value="TrkA_N"/>
    <property type="match status" value="1"/>
</dbReference>
<accession>A0A401XJZ8</accession>
<feature type="transmembrane region" description="Helical" evidence="8">
    <location>
        <begin position="219"/>
        <end position="252"/>
    </location>
</feature>
<feature type="transmembrane region" description="Helical" evidence="8">
    <location>
        <begin position="30"/>
        <end position="49"/>
    </location>
</feature>
<dbReference type="AlphaFoldDB" id="A0A401XJZ8"/>
<dbReference type="EMBL" id="BHZE01000006">
    <property type="protein sequence ID" value="GCD77367.1"/>
    <property type="molecule type" value="Genomic_DNA"/>
</dbReference>
<feature type="transmembrane region" description="Helical" evidence="8">
    <location>
        <begin position="180"/>
        <end position="199"/>
    </location>
</feature>
<dbReference type="Gene3D" id="1.20.1530.20">
    <property type="match status" value="1"/>
</dbReference>
<evidence type="ECO:0000259" key="10">
    <source>
        <dbReference type="PROSITE" id="PS51202"/>
    </source>
</evidence>
<evidence type="ECO:0000259" key="9">
    <source>
        <dbReference type="PROSITE" id="PS51201"/>
    </source>
</evidence>
<feature type="transmembrane region" description="Helical" evidence="8">
    <location>
        <begin position="324"/>
        <end position="347"/>
    </location>
</feature>
<feature type="transmembrane region" description="Helical" evidence="8">
    <location>
        <begin position="55"/>
        <end position="74"/>
    </location>
</feature>
<comment type="similarity">
    <text evidence="2">Belongs to the monovalent cation:proton antiporter 2 (CPA2) transporter (TC 2.A.37) family.</text>
</comment>
<dbReference type="RefSeq" id="WP_124397430.1">
    <property type="nucleotide sequence ID" value="NZ_BHZE01000006.1"/>
</dbReference>
<dbReference type="GO" id="GO:0015297">
    <property type="term" value="F:antiporter activity"/>
    <property type="evidence" value="ECO:0007669"/>
    <property type="project" value="InterPro"/>
</dbReference>
<evidence type="ECO:0000313" key="11">
    <source>
        <dbReference type="EMBL" id="GCD77367.1"/>
    </source>
</evidence>
<dbReference type="PROSITE" id="PS51201">
    <property type="entry name" value="RCK_N"/>
    <property type="match status" value="1"/>
</dbReference>